<evidence type="ECO:0000256" key="1">
    <source>
        <dbReference type="ARBA" id="ARBA00023015"/>
    </source>
</evidence>
<keyword evidence="1" id="KW-0805">Transcription regulation</keyword>
<organism evidence="5 6">
    <name type="scientific">Rhizobium rhizogenes NBRC 13257</name>
    <dbReference type="NCBI Taxonomy" id="1220581"/>
    <lineage>
        <taxon>Bacteria</taxon>
        <taxon>Pseudomonadati</taxon>
        <taxon>Pseudomonadota</taxon>
        <taxon>Alphaproteobacteria</taxon>
        <taxon>Hyphomicrobiales</taxon>
        <taxon>Rhizobiaceae</taxon>
        <taxon>Rhizobium/Agrobacterium group</taxon>
        <taxon>Rhizobium</taxon>
    </lineage>
</organism>
<dbReference type="InterPro" id="IPR036390">
    <property type="entry name" value="WH_DNA-bd_sf"/>
</dbReference>
<dbReference type="InterPro" id="IPR000524">
    <property type="entry name" value="Tscrpt_reg_HTH_GntR"/>
</dbReference>
<dbReference type="SMART" id="SM00345">
    <property type="entry name" value="HTH_GNTR"/>
    <property type="match status" value="1"/>
</dbReference>
<dbReference type="Pfam" id="PF07729">
    <property type="entry name" value="FCD"/>
    <property type="match status" value="1"/>
</dbReference>
<protein>
    <submittedName>
        <fullName evidence="5">GntR family transcriptional regulator</fullName>
    </submittedName>
</protein>
<comment type="caution">
    <text evidence="5">The sequence shown here is derived from an EMBL/GenBank/DDBJ whole genome shotgun (WGS) entry which is preliminary data.</text>
</comment>
<dbReference type="GO" id="GO:0003700">
    <property type="term" value="F:DNA-binding transcription factor activity"/>
    <property type="evidence" value="ECO:0007669"/>
    <property type="project" value="InterPro"/>
</dbReference>
<dbReference type="Gene3D" id="1.20.120.530">
    <property type="entry name" value="GntR ligand-binding domain-like"/>
    <property type="match status" value="1"/>
</dbReference>
<dbReference type="InterPro" id="IPR036388">
    <property type="entry name" value="WH-like_DNA-bd_sf"/>
</dbReference>
<evidence type="ECO:0000256" key="3">
    <source>
        <dbReference type="ARBA" id="ARBA00023163"/>
    </source>
</evidence>
<dbReference type="Pfam" id="PF00392">
    <property type="entry name" value="GntR"/>
    <property type="match status" value="1"/>
</dbReference>
<feature type="domain" description="HTH gntR-type" evidence="4">
    <location>
        <begin position="17"/>
        <end position="84"/>
    </location>
</feature>
<evidence type="ECO:0000259" key="4">
    <source>
        <dbReference type="PROSITE" id="PS50949"/>
    </source>
</evidence>
<gene>
    <name evidence="5" type="ORF">RRH01S_03_01530</name>
</gene>
<dbReference type="SUPFAM" id="SSF48008">
    <property type="entry name" value="GntR ligand-binding domain-like"/>
    <property type="match status" value="1"/>
</dbReference>
<accession>A0AA87Q6B3</accession>
<evidence type="ECO:0000313" key="5">
    <source>
        <dbReference type="EMBL" id="GAJ92084.1"/>
    </source>
</evidence>
<dbReference type="GO" id="GO:0003677">
    <property type="term" value="F:DNA binding"/>
    <property type="evidence" value="ECO:0007669"/>
    <property type="project" value="UniProtKB-KW"/>
</dbReference>
<keyword evidence="3" id="KW-0804">Transcription</keyword>
<name>A0AA87Q6B3_RHIRH</name>
<evidence type="ECO:0000256" key="2">
    <source>
        <dbReference type="ARBA" id="ARBA00023125"/>
    </source>
</evidence>
<dbReference type="CDD" id="cd07377">
    <property type="entry name" value="WHTH_GntR"/>
    <property type="match status" value="1"/>
</dbReference>
<dbReference type="PANTHER" id="PTHR43537">
    <property type="entry name" value="TRANSCRIPTIONAL REGULATOR, GNTR FAMILY"/>
    <property type="match status" value="1"/>
</dbReference>
<evidence type="ECO:0000313" key="6">
    <source>
        <dbReference type="Proteomes" id="UP000026941"/>
    </source>
</evidence>
<proteinExistence type="predicted"/>
<dbReference type="RefSeq" id="WP_080705418.1">
    <property type="nucleotide sequence ID" value="NZ_BAYX01000003.1"/>
</dbReference>
<dbReference type="PROSITE" id="PS50949">
    <property type="entry name" value="HTH_GNTR"/>
    <property type="match status" value="1"/>
</dbReference>
<dbReference type="InterPro" id="IPR008920">
    <property type="entry name" value="TF_FadR/GntR_C"/>
</dbReference>
<dbReference type="EMBL" id="BAYX01000003">
    <property type="protein sequence ID" value="GAJ92084.1"/>
    <property type="molecule type" value="Genomic_DNA"/>
</dbReference>
<dbReference type="PANTHER" id="PTHR43537:SF5">
    <property type="entry name" value="UXU OPERON TRANSCRIPTIONAL REGULATOR"/>
    <property type="match status" value="1"/>
</dbReference>
<reference evidence="5 6" key="1">
    <citation type="submission" date="2014-05" db="EMBL/GenBank/DDBJ databases">
        <title>Whole genome shotgun sequence of Rhizobium rhizogenes NBRC 13257.</title>
        <authorList>
            <person name="Katano-Makiyama Y."/>
            <person name="Hosoyama A."/>
            <person name="Hashimoto M."/>
            <person name="Hosoyama Y."/>
            <person name="Noguchi M."/>
            <person name="Tsuchikane K."/>
            <person name="Kimura A."/>
            <person name="Ohji S."/>
            <person name="Ichikawa N."/>
            <person name="Yamazoe A."/>
            <person name="Fujita N."/>
        </authorList>
    </citation>
    <scope>NUCLEOTIDE SEQUENCE [LARGE SCALE GENOMIC DNA]</scope>
    <source>
        <strain evidence="5 6">NBRC 13257</strain>
    </source>
</reference>
<dbReference type="Gene3D" id="1.10.10.10">
    <property type="entry name" value="Winged helix-like DNA-binding domain superfamily/Winged helix DNA-binding domain"/>
    <property type="match status" value="1"/>
</dbReference>
<dbReference type="Proteomes" id="UP000026941">
    <property type="component" value="Unassembled WGS sequence"/>
</dbReference>
<keyword evidence="2" id="KW-0238">DNA-binding</keyword>
<dbReference type="InterPro" id="IPR011711">
    <property type="entry name" value="GntR_C"/>
</dbReference>
<dbReference type="AlphaFoldDB" id="A0AA87Q6B3"/>
<sequence length="240" mass="26783">MAKSDGSANVLAAMTIMESAEFAAEQIRKAIIAGALKPGDRLVEQQLTDMINVSRHPVREALRLLAREGFVELRRNRGAVVSALDAASVVEVYDIRMALGKIALTYLLSEEGRLQLDDLKRIEKLANNAVKFADLKDQSDTVSNDLEFQQAIIDATGLQRTIRYFSELTGDVRRFNNLLGIVYTDRRGDAEKYVVSLYEAIRDRNLPLAESVWDAKFRKAMERYLSLITNSPSDGASKQA</sequence>
<dbReference type="SUPFAM" id="SSF46785">
    <property type="entry name" value="Winged helix' DNA-binding domain"/>
    <property type="match status" value="1"/>
</dbReference>